<accession>A0A9N9JW20</accession>
<dbReference type="Proteomes" id="UP000789396">
    <property type="component" value="Unassembled WGS sequence"/>
</dbReference>
<keyword evidence="2" id="KW-1185">Reference proteome</keyword>
<gene>
    <name evidence="1" type="ORF">RFULGI_LOCUS17259</name>
</gene>
<evidence type="ECO:0000313" key="2">
    <source>
        <dbReference type="Proteomes" id="UP000789396"/>
    </source>
</evidence>
<proteinExistence type="predicted"/>
<dbReference type="AlphaFoldDB" id="A0A9N9JW20"/>
<protein>
    <submittedName>
        <fullName evidence="1">11649_t:CDS:1</fullName>
    </submittedName>
</protein>
<dbReference type="OrthoDB" id="2424441at2759"/>
<comment type="caution">
    <text evidence="1">The sequence shown here is derived from an EMBL/GenBank/DDBJ whole genome shotgun (WGS) entry which is preliminary data.</text>
</comment>
<feature type="non-terminal residue" evidence="1">
    <location>
        <position position="154"/>
    </location>
</feature>
<reference evidence="1" key="1">
    <citation type="submission" date="2021-06" db="EMBL/GenBank/DDBJ databases">
        <authorList>
            <person name="Kallberg Y."/>
            <person name="Tangrot J."/>
            <person name="Rosling A."/>
        </authorList>
    </citation>
    <scope>NUCLEOTIDE SEQUENCE</scope>
    <source>
        <strain evidence="1">IN212</strain>
    </source>
</reference>
<name>A0A9N9JW20_9GLOM</name>
<feature type="non-terminal residue" evidence="1">
    <location>
        <position position="1"/>
    </location>
</feature>
<dbReference type="EMBL" id="CAJVPZ010066659">
    <property type="protein sequence ID" value="CAG8796341.1"/>
    <property type="molecule type" value="Genomic_DNA"/>
</dbReference>
<sequence>SRSDSILDNNSLNIKFLLDLRQRHDAHSERNLEQIKFSSKNNNERNVLNKFNINKASTLFPLQIRSFIIAKFDNMLCIAQVIAMYEQDNLFHLYIDTSVSDLESLSYISLKIFFHINGAVFSTTRDHQFYIFSHPEGSYIVHHLASKDINIDKE</sequence>
<evidence type="ECO:0000313" key="1">
    <source>
        <dbReference type="EMBL" id="CAG8796341.1"/>
    </source>
</evidence>
<organism evidence="1 2">
    <name type="scientific">Racocetra fulgida</name>
    <dbReference type="NCBI Taxonomy" id="60492"/>
    <lineage>
        <taxon>Eukaryota</taxon>
        <taxon>Fungi</taxon>
        <taxon>Fungi incertae sedis</taxon>
        <taxon>Mucoromycota</taxon>
        <taxon>Glomeromycotina</taxon>
        <taxon>Glomeromycetes</taxon>
        <taxon>Diversisporales</taxon>
        <taxon>Gigasporaceae</taxon>
        <taxon>Racocetra</taxon>
    </lineage>
</organism>